<organism evidence="2 3">
    <name type="scientific">Methanoliparum thermophilum</name>
    <dbReference type="NCBI Taxonomy" id="2491083"/>
    <lineage>
        <taxon>Archaea</taxon>
        <taxon>Methanobacteriati</taxon>
        <taxon>Methanobacteriota</taxon>
        <taxon>Candidatus Methanoliparia</taxon>
        <taxon>Candidatus Methanoliparales</taxon>
        <taxon>Candidatus Methanoliparaceae</taxon>
        <taxon>Candidatus Methanoliparum</taxon>
    </lineage>
</organism>
<evidence type="ECO:0000313" key="2">
    <source>
        <dbReference type="EMBL" id="RZN64478.1"/>
    </source>
</evidence>
<dbReference type="InterPro" id="IPR019224">
    <property type="entry name" value="DUF2148"/>
</dbReference>
<dbReference type="Pfam" id="PF09918">
    <property type="entry name" value="DUF2148"/>
    <property type="match status" value="1"/>
</dbReference>
<proteinExistence type="predicted"/>
<dbReference type="AlphaFoldDB" id="A0A520KSU7"/>
<dbReference type="PANTHER" id="PTHR40101:SF1">
    <property type="entry name" value="4FE-4S DOMAIN-CONTAINING PROTEIN"/>
    <property type="match status" value="1"/>
</dbReference>
<evidence type="ECO:0000259" key="1">
    <source>
        <dbReference type="Pfam" id="PF09918"/>
    </source>
</evidence>
<accession>A0A520KSU7</accession>
<dbReference type="PANTHER" id="PTHR40101">
    <property type="entry name" value="CONSERVED PROTEIN"/>
    <property type="match status" value="1"/>
</dbReference>
<name>A0A520KSU7_METT2</name>
<reference evidence="2 3" key="1">
    <citation type="journal article" date="2019" name="Nat. Microbiol.">
        <title>Wide diversity of methane and short-chain alkane metabolisms in uncultured archaea.</title>
        <authorList>
            <person name="Borrel G."/>
            <person name="Adam P.S."/>
            <person name="McKay L.J."/>
            <person name="Chen L.X."/>
            <person name="Sierra-Garcia I.N."/>
            <person name="Sieber C.M."/>
            <person name="Letourneur Q."/>
            <person name="Ghozlane A."/>
            <person name="Andersen G.L."/>
            <person name="Li W.J."/>
            <person name="Hallam S.J."/>
            <person name="Muyzer G."/>
            <person name="de Oliveira V.M."/>
            <person name="Inskeep W.P."/>
            <person name="Banfield J.F."/>
            <person name="Gribaldo S."/>
        </authorList>
    </citation>
    <scope>NUCLEOTIDE SEQUENCE [LARGE SCALE GENOMIC DNA]</scope>
    <source>
        <strain evidence="2">NM1a</strain>
    </source>
</reference>
<protein>
    <recommendedName>
        <fullName evidence="1">DUF2148 domain-containing protein</fullName>
    </recommendedName>
</protein>
<feature type="domain" description="DUF2148" evidence="1">
    <location>
        <begin position="115"/>
        <end position="180"/>
    </location>
</feature>
<gene>
    <name evidence="2" type="ORF">EF806_03795</name>
</gene>
<sequence>MIIKRLEEIEEETAIEIAKYMLASMITAPKTRGINDLNVSMVFGDDLKKLSDKMRSLSKNGDKNFIRDAKGVDDALVVVLIGVKEARYAGLDCGACGLDCNGLVDNRRKGKDFYGPICAFKLIDMGIAIGSAVKIASMFNIDNRIMYRVGVAALQLGQIEGDIALGIPLTIKGKNPFFDR</sequence>
<dbReference type="Proteomes" id="UP000317158">
    <property type="component" value="Unassembled WGS sequence"/>
</dbReference>
<evidence type="ECO:0000313" key="3">
    <source>
        <dbReference type="Proteomes" id="UP000317158"/>
    </source>
</evidence>
<dbReference type="EMBL" id="RXIF01000006">
    <property type="protein sequence ID" value="RZN64478.1"/>
    <property type="molecule type" value="Genomic_DNA"/>
</dbReference>
<comment type="caution">
    <text evidence="2">The sequence shown here is derived from an EMBL/GenBank/DDBJ whole genome shotgun (WGS) entry which is preliminary data.</text>
</comment>